<proteinExistence type="predicted"/>
<dbReference type="Gene3D" id="3.40.91.50">
    <property type="match status" value="1"/>
</dbReference>
<keyword evidence="1" id="KW-0540">Nuclease</keyword>
<dbReference type="EMBL" id="JBCLSH010000003">
    <property type="protein sequence ID" value="MEY8442966.1"/>
    <property type="molecule type" value="Genomic_DNA"/>
</dbReference>
<dbReference type="EC" id="3.1.21.-" evidence="1"/>
<keyword evidence="2" id="KW-1185">Reference proteome</keyword>
<reference evidence="1 2" key="1">
    <citation type="submission" date="2024-03" db="EMBL/GenBank/DDBJ databases">
        <title>Mouse gut bacterial collection (mGBC) of GemPharmatech.</title>
        <authorList>
            <person name="He Y."/>
            <person name="Dong L."/>
            <person name="Wu D."/>
            <person name="Gao X."/>
            <person name="Lin Z."/>
        </authorList>
    </citation>
    <scope>NUCLEOTIDE SEQUENCE [LARGE SCALE GENOMIC DNA]</scope>
    <source>
        <strain evidence="1 2">61-15</strain>
    </source>
</reference>
<dbReference type="GO" id="GO:0016787">
    <property type="term" value="F:hydrolase activity"/>
    <property type="evidence" value="ECO:0007669"/>
    <property type="project" value="UniProtKB-KW"/>
</dbReference>
<dbReference type="InterPro" id="IPR018573">
    <property type="entry name" value="Restrct_endonuc_II_AlwI"/>
</dbReference>
<keyword evidence="1" id="KW-0255">Endonuclease</keyword>
<dbReference type="GO" id="GO:0004519">
    <property type="term" value="F:endonuclease activity"/>
    <property type="evidence" value="ECO:0007669"/>
    <property type="project" value="UniProtKB-KW"/>
</dbReference>
<dbReference type="Pfam" id="PF09491">
    <property type="entry name" value="RE_AlwI"/>
    <property type="match status" value="1"/>
</dbReference>
<evidence type="ECO:0000313" key="2">
    <source>
        <dbReference type="Proteomes" id="UP001565283"/>
    </source>
</evidence>
<protein>
    <submittedName>
        <fullName evidence="1">AlwI family type II restriction endonuclease</fullName>
        <ecNumber evidence="1">3.1.21.-</ecNumber>
    </submittedName>
</protein>
<gene>
    <name evidence="1" type="ORF">AALA52_01635</name>
</gene>
<comment type="caution">
    <text evidence="1">The sequence shown here is derived from an EMBL/GenBank/DDBJ whole genome shotgun (WGS) entry which is preliminary data.</text>
</comment>
<sequence>MKLTRKAETFNLGDTSFRRKTLIDDYKTLLPFLQETNLEYPEWNNEAQAEFYEKILTETDLFSRNEDEDFAKRGRTLTNALVKIGLTNAKRRLSKVATNWLNNNVLAPDLIENALGIDVNNLLFTRQLLKLRIYDSNGVNYFYPFRVALELVKRYQNIPQWDFLTLIHLIKPTFDNQKIKAIIDSYESVSLNNEVFSEFLDKNFPDRENNLTANELFRGKSLDRTEFDLLFINRKSSVVQYVYYDFVTSLLNFKVSKSMEDLTQLLKISADSKIKKAFGFGKSVFIKGKDVHEFLQLNADNILLDENNALIYDQFILSKKDDIVGEYRDMTKRTFNLTGLFDFSNGLTNAINQDVFSIIFRDMFFSGEEEYSEYEQNLSYEFYQESTVSKILDLDEDKVLHEIKTFLGISDSSQIKSVVATQKEYKFRQFISKEFPREKIIGLLPLFSIRDDNAIKAQVSELATVPTIYEYIVAIAWFYISSEEFFITQSLNLTLDGNMLPLSHAGGGAGDIVINYENLTLMLEVTLMNKQAQKRGEWEPVLRHATNLTVDEYPKNVITMFIADELDSNTINIWRAVASVPLSSSNKDEIAESVKIFPLENRELLDMLVNNHNEKGLLKAIDESYEDFAGNFNLAWRDEIFSKTEQA</sequence>
<dbReference type="Proteomes" id="UP001565283">
    <property type="component" value="Unassembled WGS sequence"/>
</dbReference>
<keyword evidence="1" id="KW-0378">Hydrolase</keyword>
<organism evidence="1 2">
    <name type="scientific">Lactococcus ileimucosae</name>
    <dbReference type="NCBI Taxonomy" id="2941329"/>
    <lineage>
        <taxon>Bacteria</taxon>
        <taxon>Bacillati</taxon>
        <taxon>Bacillota</taxon>
        <taxon>Bacilli</taxon>
        <taxon>Lactobacillales</taxon>
        <taxon>Streptococcaceae</taxon>
        <taxon>Lactococcus</taxon>
    </lineage>
</organism>
<evidence type="ECO:0000313" key="1">
    <source>
        <dbReference type="EMBL" id="MEY8442966.1"/>
    </source>
</evidence>
<accession>A0ABV4D080</accession>
<name>A0ABV4D080_9LACT</name>
<dbReference type="RefSeq" id="WP_369947785.1">
    <property type="nucleotide sequence ID" value="NZ_JBCLSH010000003.1"/>
</dbReference>